<dbReference type="GO" id="GO:0016020">
    <property type="term" value="C:membrane"/>
    <property type="evidence" value="ECO:0007669"/>
    <property type="project" value="InterPro"/>
</dbReference>
<evidence type="ECO:0000256" key="1">
    <source>
        <dbReference type="SAM" id="Phobius"/>
    </source>
</evidence>
<keyword evidence="1" id="KW-0472">Membrane</keyword>
<keyword evidence="1" id="KW-1133">Transmembrane helix</keyword>
<keyword evidence="1" id="KW-0812">Transmembrane</keyword>
<comment type="caution">
    <text evidence="3">The sequence shown here is derived from an EMBL/GenBank/DDBJ whole genome shotgun (WGS) entry which is preliminary data.</text>
</comment>
<feature type="non-terminal residue" evidence="3">
    <location>
        <position position="135"/>
    </location>
</feature>
<feature type="chain" id="PRO_5023868370" evidence="2">
    <location>
        <begin position="16"/>
        <end position="135"/>
    </location>
</feature>
<keyword evidence="2" id="KW-0732">Signal</keyword>
<feature type="transmembrane region" description="Helical" evidence="1">
    <location>
        <begin position="74"/>
        <end position="91"/>
    </location>
</feature>
<dbReference type="AlphaFoldDB" id="A0A5J4NH24"/>
<proteinExistence type="predicted"/>
<evidence type="ECO:0000256" key="2">
    <source>
        <dbReference type="SAM" id="SignalP"/>
    </source>
</evidence>
<dbReference type="GO" id="GO:0016286">
    <property type="term" value="F:small conductance calcium-activated potassium channel activity"/>
    <property type="evidence" value="ECO:0007669"/>
    <property type="project" value="InterPro"/>
</dbReference>
<dbReference type="PANTHER" id="PTHR10153">
    <property type="entry name" value="SMALL CONDUCTANCE CALCIUM-ACTIVATED POTASSIUM CHANNEL"/>
    <property type="match status" value="1"/>
</dbReference>
<keyword evidence="4" id="KW-1185">Reference proteome</keyword>
<name>A0A5J4NH24_9TREM</name>
<dbReference type="Pfam" id="PF03530">
    <property type="entry name" value="SK_channel"/>
    <property type="match status" value="1"/>
</dbReference>
<dbReference type="InterPro" id="IPR015449">
    <property type="entry name" value="K_chnl_Ca-activ_SK"/>
</dbReference>
<gene>
    <name evidence="3" type="ORF">DEA37_0005813</name>
</gene>
<reference evidence="3 4" key="1">
    <citation type="journal article" date="2019" name="Gigascience">
        <title>Whole-genome sequence of the oriental lung fluke Paragonimus westermani.</title>
        <authorList>
            <person name="Oey H."/>
            <person name="Zakrzewski M."/>
            <person name="Narain K."/>
            <person name="Devi K.R."/>
            <person name="Agatsuma T."/>
            <person name="Nawaratna S."/>
            <person name="Gobert G.N."/>
            <person name="Jones M.K."/>
            <person name="Ragan M.A."/>
            <person name="McManus D.P."/>
            <person name="Krause L."/>
        </authorList>
    </citation>
    <scope>NUCLEOTIDE SEQUENCE [LARGE SCALE GENOMIC DNA]</scope>
    <source>
        <strain evidence="3 4">IND2009</strain>
    </source>
</reference>
<evidence type="ECO:0000313" key="3">
    <source>
        <dbReference type="EMBL" id="KAA3674835.1"/>
    </source>
</evidence>
<dbReference type="Proteomes" id="UP000324629">
    <property type="component" value="Unassembled WGS sequence"/>
</dbReference>
<feature type="transmembrane region" description="Helical" evidence="1">
    <location>
        <begin position="111"/>
        <end position="132"/>
    </location>
</feature>
<feature type="signal peptide" evidence="2">
    <location>
        <begin position="1"/>
        <end position="15"/>
    </location>
</feature>
<accession>A0A5J4NH24</accession>
<organism evidence="3 4">
    <name type="scientific">Paragonimus westermani</name>
    <dbReference type="NCBI Taxonomy" id="34504"/>
    <lineage>
        <taxon>Eukaryota</taxon>
        <taxon>Metazoa</taxon>
        <taxon>Spiralia</taxon>
        <taxon>Lophotrochozoa</taxon>
        <taxon>Platyhelminthes</taxon>
        <taxon>Trematoda</taxon>
        <taxon>Digenea</taxon>
        <taxon>Plagiorchiida</taxon>
        <taxon>Troglotremata</taxon>
        <taxon>Troglotrematidae</taxon>
        <taxon>Paragonimus</taxon>
    </lineage>
</organism>
<evidence type="ECO:0000313" key="4">
    <source>
        <dbReference type="Proteomes" id="UP000324629"/>
    </source>
</evidence>
<protein>
    <submittedName>
        <fullName evidence="3">Uncharacterized protein</fullName>
    </submittedName>
</protein>
<dbReference type="EMBL" id="QNGE01002882">
    <property type="protein sequence ID" value="KAA3674835.1"/>
    <property type="molecule type" value="Genomic_DNA"/>
</dbReference>
<sequence length="135" mass="15864">MYLRKIRLLWFRCAARVLYVVEQEFVGLLLRTILECRGHMERDAMNNQMQQKTIRNVGYRLGRRKRLFEKRCRISDFALLFASFGILVMLAETELTFAGLYRKDSIYSFFAKLLISVSTAVLLGLILAYHVYAIK</sequence>